<name>A0A3A5M925_9MICC</name>
<dbReference type="Proteomes" id="UP000272560">
    <property type="component" value="Unassembled WGS sequence"/>
</dbReference>
<dbReference type="EMBL" id="QZVT01000006">
    <property type="protein sequence ID" value="RJT78281.1"/>
    <property type="molecule type" value="Genomic_DNA"/>
</dbReference>
<reference evidence="1 2" key="1">
    <citation type="submission" date="2018-09" db="EMBL/GenBank/DDBJ databases">
        <title>Novel species of Arthrobacter.</title>
        <authorList>
            <person name="Liu Q."/>
            <person name="Xin Y.-H."/>
        </authorList>
    </citation>
    <scope>NUCLEOTIDE SEQUENCE [LARGE SCALE GENOMIC DNA]</scope>
    <source>
        <strain evidence="1 2">Hz2</strain>
    </source>
</reference>
<comment type="caution">
    <text evidence="1">The sequence shown here is derived from an EMBL/GenBank/DDBJ whole genome shotgun (WGS) entry which is preliminary data.</text>
</comment>
<proteinExistence type="predicted"/>
<evidence type="ECO:0000313" key="2">
    <source>
        <dbReference type="Proteomes" id="UP000272560"/>
    </source>
</evidence>
<accession>A0A3A5M925</accession>
<keyword evidence="2" id="KW-1185">Reference proteome</keyword>
<dbReference type="AlphaFoldDB" id="A0A3A5M925"/>
<evidence type="ECO:0000313" key="1">
    <source>
        <dbReference type="EMBL" id="RJT78281.1"/>
    </source>
</evidence>
<gene>
    <name evidence="1" type="ORF">D6T63_12170</name>
</gene>
<protein>
    <submittedName>
        <fullName evidence="1">Uncharacterized protein</fullName>
    </submittedName>
</protein>
<sequence length="81" mass="8561">MNHSAIPTQKASNSTPLVILTTDSDVVHAALPYLLAEDLAGRALCGTEGFAETIAGQLLSIDPTGDDNVTCARCRRSQSWC</sequence>
<organism evidence="1 2">
    <name type="scientific">Arthrobacter cheniae</name>
    <dbReference type="NCBI Taxonomy" id="1258888"/>
    <lineage>
        <taxon>Bacteria</taxon>
        <taxon>Bacillati</taxon>
        <taxon>Actinomycetota</taxon>
        <taxon>Actinomycetes</taxon>
        <taxon>Micrococcales</taxon>
        <taxon>Micrococcaceae</taxon>
        <taxon>Arthrobacter</taxon>
    </lineage>
</organism>